<dbReference type="EC" id="2.7.7.13" evidence="3"/>
<dbReference type="InterPro" id="IPR049577">
    <property type="entry name" value="GMPP_N"/>
</dbReference>
<dbReference type="Proteomes" id="UP001595630">
    <property type="component" value="Unassembled WGS sequence"/>
</dbReference>
<dbReference type="Pfam" id="PF22640">
    <property type="entry name" value="ManC_GMP_beta-helix"/>
    <property type="match status" value="1"/>
</dbReference>
<evidence type="ECO:0000256" key="6">
    <source>
        <dbReference type="ARBA" id="ARBA00022741"/>
    </source>
</evidence>
<evidence type="ECO:0000259" key="10">
    <source>
        <dbReference type="Pfam" id="PF00483"/>
    </source>
</evidence>
<dbReference type="PANTHER" id="PTHR46390">
    <property type="entry name" value="MANNOSE-1-PHOSPHATE GUANYLYLTRANSFERASE"/>
    <property type="match status" value="1"/>
</dbReference>
<proteinExistence type="inferred from homology"/>
<dbReference type="InterPro" id="IPR006375">
    <property type="entry name" value="Man1P_GuaTrfase/Man6P_Isoase"/>
</dbReference>
<comment type="pathway">
    <text evidence="1">Nucleotide-sugar biosynthesis; GDP-alpha-D-mannose biosynthesis; GDP-alpha-D-mannose from alpha-D-mannose 1-phosphate (GTP route): step 1/1.</text>
</comment>
<evidence type="ECO:0000256" key="8">
    <source>
        <dbReference type="ARBA" id="ARBA00047343"/>
    </source>
</evidence>
<dbReference type="GO" id="GO:0004475">
    <property type="term" value="F:mannose-1-phosphate guanylyltransferase (GTP) activity"/>
    <property type="evidence" value="ECO:0007669"/>
    <property type="project" value="UniProtKB-EC"/>
</dbReference>
<accession>A0ABV7TDF2</accession>
<dbReference type="Gene3D" id="2.60.120.10">
    <property type="entry name" value="Jelly Rolls"/>
    <property type="match status" value="1"/>
</dbReference>
<comment type="caution">
    <text evidence="13">The sequence shown here is derived from an EMBL/GenBank/DDBJ whole genome shotgun (WGS) entry which is preliminary data.</text>
</comment>
<evidence type="ECO:0000259" key="11">
    <source>
        <dbReference type="Pfam" id="PF01050"/>
    </source>
</evidence>
<evidence type="ECO:0000256" key="3">
    <source>
        <dbReference type="ARBA" id="ARBA00012387"/>
    </source>
</evidence>
<organism evidence="13 14">
    <name type="scientific">Stutzerimonas tarimensis</name>
    <dbReference type="NCBI Taxonomy" id="1507735"/>
    <lineage>
        <taxon>Bacteria</taxon>
        <taxon>Pseudomonadati</taxon>
        <taxon>Pseudomonadota</taxon>
        <taxon>Gammaproteobacteria</taxon>
        <taxon>Pseudomonadales</taxon>
        <taxon>Pseudomonadaceae</taxon>
        <taxon>Stutzerimonas</taxon>
    </lineage>
</organism>
<protein>
    <recommendedName>
        <fullName evidence="3">mannose-1-phosphate guanylyltransferase</fullName>
        <ecNumber evidence="3">2.7.7.13</ecNumber>
    </recommendedName>
</protein>
<dbReference type="InterPro" id="IPR001538">
    <property type="entry name" value="Man6P_isomerase-2_C"/>
</dbReference>
<keyword evidence="13" id="KW-0413">Isomerase</keyword>
<evidence type="ECO:0000313" key="14">
    <source>
        <dbReference type="Proteomes" id="UP001595630"/>
    </source>
</evidence>
<evidence type="ECO:0000256" key="2">
    <source>
        <dbReference type="ARBA" id="ARBA00006115"/>
    </source>
</evidence>
<keyword evidence="14" id="KW-1185">Reference proteome</keyword>
<evidence type="ECO:0000313" key="13">
    <source>
        <dbReference type="EMBL" id="MFC3609651.1"/>
    </source>
</evidence>
<sequence>MIPVILSGGSGSRLWPLSRKQHPKPFLKLMGSHTLFQQTVMRLACDGMEAPVILCNQQHRFMIHEQLCAIDAGAQLLVLEPFARNTAPAVAMVALKLLAEGRDEILVVSPADHVIQNSTALRNTLELARPAAEAGELVLFGIPAEQAEPGFGYIRCRDEFLCNGMQRVEHFVEKPDMVTAQAFVDCGDYYWNSGIFMFRASRYLDELRVQSPAIHESCIRAFEGCSLSETTLRIAASTYSACPDRSIDHALMESTRSACLIPLDAGWSDAGSWSALWSEQDKDEHGNLLLGDVVVDDSRDCLVHASSKLVTLLGLEDLVVVETRDAVMIAHKDRLQDVRHLVNELDSEQRGEVETLPRVFRPWGSCDSLDRGERHQVKHLTLKPGASLSLQRHHHRAEHWIVVSGTAQVTCGETTFLLSENQSTYIPEAEVHCLSNPGKIPLELIEVQSGSYLGEDDVERLGDVPIAATDQATTPTTARIVAIK</sequence>
<dbReference type="Pfam" id="PF01050">
    <property type="entry name" value="MannoseP_isomer"/>
    <property type="match status" value="1"/>
</dbReference>
<dbReference type="InterPro" id="IPR054566">
    <property type="entry name" value="ManC/GMP-like_b-helix"/>
</dbReference>
<dbReference type="SUPFAM" id="SSF51182">
    <property type="entry name" value="RmlC-like cupins"/>
    <property type="match status" value="1"/>
</dbReference>
<dbReference type="InterPro" id="IPR014710">
    <property type="entry name" value="RmlC-like_jellyroll"/>
</dbReference>
<reference evidence="14" key="1">
    <citation type="journal article" date="2019" name="Int. J. Syst. Evol. Microbiol.">
        <title>The Global Catalogue of Microorganisms (GCM) 10K type strain sequencing project: providing services to taxonomists for standard genome sequencing and annotation.</title>
        <authorList>
            <consortium name="The Broad Institute Genomics Platform"/>
            <consortium name="The Broad Institute Genome Sequencing Center for Infectious Disease"/>
            <person name="Wu L."/>
            <person name="Ma J."/>
        </authorList>
    </citation>
    <scope>NUCLEOTIDE SEQUENCE [LARGE SCALE GENOMIC DNA]</scope>
    <source>
        <strain evidence="14">KCTC 42447</strain>
    </source>
</reference>
<comment type="catalytic activity">
    <reaction evidence="8">
        <text>alpha-D-mannose 1-phosphate + GTP + H(+) = GDP-alpha-D-mannose + diphosphate</text>
        <dbReference type="Rhea" id="RHEA:15229"/>
        <dbReference type="ChEBI" id="CHEBI:15378"/>
        <dbReference type="ChEBI" id="CHEBI:33019"/>
        <dbReference type="ChEBI" id="CHEBI:37565"/>
        <dbReference type="ChEBI" id="CHEBI:57527"/>
        <dbReference type="ChEBI" id="CHEBI:58409"/>
        <dbReference type="EC" id="2.7.7.13"/>
    </reaction>
</comment>
<evidence type="ECO:0000259" key="12">
    <source>
        <dbReference type="Pfam" id="PF22640"/>
    </source>
</evidence>
<dbReference type="InterPro" id="IPR051161">
    <property type="entry name" value="Mannose-6P_isomerase_type2"/>
</dbReference>
<dbReference type="InterPro" id="IPR011051">
    <property type="entry name" value="RmlC_Cupin_sf"/>
</dbReference>
<dbReference type="GO" id="GO:0004476">
    <property type="term" value="F:mannose-6-phosphate isomerase activity"/>
    <property type="evidence" value="ECO:0007669"/>
    <property type="project" value="UniProtKB-EC"/>
</dbReference>
<dbReference type="CDD" id="cd02509">
    <property type="entry name" value="GDP-M1P_Guanylyltransferase"/>
    <property type="match status" value="1"/>
</dbReference>
<gene>
    <name evidence="13" type="ORF">ACFOMF_17930</name>
</gene>
<feature type="domain" description="MannoseP isomerase/GMP-like beta-helix" evidence="12">
    <location>
        <begin position="291"/>
        <end position="345"/>
    </location>
</feature>
<dbReference type="CDD" id="cd02213">
    <property type="entry name" value="cupin_PMI_typeII_C"/>
    <property type="match status" value="1"/>
</dbReference>
<dbReference type="NCBIfam" id="TIGR01479">
    <property type="entry name" value="GMP_PMI"/>
    <property type="match status" value="1"/>
</dbReference>
<name>A0ABV7TDF2_9GAMM</name>
<dbReference type="EMBL" id="JBHRXZ010000029">
    <property type="protein sequence ID" value="MFC3609651.1"/>
    <property type="molecule type" value="Genomic_DNA"/>
</dbReference>
<evidence type="ECO:0000256" key="4">
    <source>
        <dbReference type="ARBA" id="ARBA00022679"/>
    </source>
</evidence>
<dbReference type="PANTHER" id="PTHR46390:SF1">
    <property type="entry name" value="MANNOSE-1-PHOSPHATE GUANYLYLTRANSFERASE"/>
    <property type="match status" value="1"/>
</dbReference>
<keyword evidence="4 13" id="KW-0808">Transferase</keyword>
<evidence type="ECO:0000256" key="7">
    <source>
        <dbReference type="ARBA" id="ARBA00023134"/>
    </source>
</evidence>
<dbReference type="RefSeq" id="WP_386367444.1">
    <property type="nucleotide sequence ID" value="NZ_JBHRXZ010000029.1"/>
</dbReference>
<dbReference type="Gene3D" id="3.90.550.10">
    <property type="entry name" value="Spore Coat Polysaccharide Biosynthesis Protein SpsA, Chain A"/>
    <property type="match status" value="1"/>
</dbReference>
<evidence type="ECO:0000256" key="5">
    <source>
        <dbReference type="ARBA" id="ARBA00022695"/>
    </source>
</evidence>
<dbReference type="InterPro" id="IPR005835">
    <property type="entry name" value="NTP_transferase_dom"/>
</dbReference>
<dbReference type="SUPFAM" id="SSF53448">
    <property type="entry name" value="Nucleotide-diphospho-sugar transferases"/>
    <property type="match status" value="1"/>
</dbReference>
<feature type="domain" description="Mannose-6-phosphate isomerase type II C-terminal" evidence="11">
    <location>
        <begin position="350"/>
        <end position="463"/>
    </location>
</feature>
<dbReference type="Pfam" id="PF00483">
    <property type="entry name" value="NTP_transferase"/>
    <property type="match status" value="1"/>
</dbReference>
<evidence type="ECO:0000256" key="1">
    <source>
        <dbReference type="ARBA" id="ARBA00004823"/>
    </source>
</evidence>
<keyword evidence="5 13" id="KW-0548">Nucleotidyltransferase</keyword>
<keyword evidence="6" id="KW-0547">Nucleotide-binding</keyword>
<feature type="domain" description="Nucleotidyl transferase" evidence="10">
    <location>
        <begin position="3"/>
        <end position="284"/>
    </location>
</feature>
<evidence type="ECO:0000256" key="9">
    <source>
        <dbReference type="RuleBase" id="RU004190"/>
    </source>
</evidence>
<comment type="similarity">
    <text evidence="2 9">Belongs to the mannose-6-phosphate isomerase type 2 family.</text>
</comment>
<dbReference type="InterPro" id="IPR029044">
    <property type="entry name" value="Nucleotide-diphossugar_trans"/>
</dbReference>
<keyword evidence="7" id="KW-0342">GTP-binding</keyword>